<feature type="region of interest" description="Disordered" evidence="1">
    <location>
        <begin position="133"/>
        <end position="161"/>
    </location>
</feature>
<dbReference type="EMBL" id="JAQQKV010000002">
    <property type="protein sequence ID" value="MDC7676229.1"/>
    <property type="molecule type" value="Genomic_DNA"/>
</dbReference>
<organism evidence="3 4">
    <name type="scientific">Asticcacaulis machinosus</name>
    <dbReference type="NCBI Taxonomy" id="2984211"/>
    <lineage>
        <taxon>Bacteria</taxon>
        <taxon>Pseudomonadati</taxon>
        <taxon>Pseudomonadota</taxon>
        <taxon>Alphaproteobacteria</taxon>
        <taxon>Caulobacterales</taxon>
        <taxon>Caulobacteraceae</taxon>
        <taxon>Asticcacaulis</taxon>
    </lineage>
</organism>
<comment type="caution">
    <text evidence="3">The sequence shown here is derived from an EMBL/GenBank/DDBJ whole genome shotgun (WGS) entry which is preliminary data.</text>
</comment>
<reference evidence="3 4" key="1">
    <citation type="submission" date="2023-01" db="EMBL/GenBank/DDBJ databases">
        <title>Novel species of the genus Asticcacaulis isolated from rivers.</title>
        <authorList>
            <person name="Lu H."/>
        </authorList>
    </citation>
    <scope>NUCLEOTIDE SEQUENCE [LARGE SCALE GENOMIC DNA]</scope>
    <source>
        <strain evidence="3 4">LKC15W</strain>
    </source>
</reference>
<feature type="compositionally biased region" description="Basic and acidic residues" evidence="1">
    <location>
        <begin position="135"/>
        <end position="153"/>
    </location>
</feature>
<dbReference type="Proteomes" id="UP001218579">
    <property type="component" value="Unassembled WGS sequence"/>
</dbReference>
<feature type="domain" description="Hemerythrin-like" evidence="2">
    <location>
        <begin position="14"/>
        <end position="128"/>
    </location>
</feature>
<gene>
    <name evidence="3" type="ORF">PQU98_08815</name>
</gene>
<accession>A0ABT5HJ02</accession>
<dbReference type="PANTHER" id="PTHR35585">
    <property type="entry name" value="HHE DOMAIN PROTEIN (AFU_ORTHOLOGUE AFUA_4G00730)"/>
    <property type="match status" value="1"/>
</dbReference>
<dbReference type="InterPro" id="IPR012312">
    <property type="entry name" value="Hemerythrin-like"/>
</dbReference>
<protein>
    <submittedName>
        <fullName evidence="3">Hemerythrin domain-containing protein</fullName>
    </submittedName>
</protein>
<evidence type="ECO:0000259" key="2">
    <source>
        <dbReference type="Pfam" id="PF01814"/>
    </source>
</evidence>
<keyword evidence="4" id="KW-1185">Reference proteome</keyword>
<evidence type="ECO:0000256" key="1">
    <source>
        <dbReference type="SAM" id="MobiDB-lite"/>
    </source>
</evidence>
<name>A0ABT5HJ02_9CAUL</name>
<evidence type="ECO:0000313" key="4">
    <source>
        <dbReference type="Proteomes" id="UP001218579"/>
    </source>
</evidence>
<dbReference type="Pfam" id="PF01814">
    <property type="entry name" value="Hemerythrin"/>
    <property type="match status" value="1"/>
</dbReference>
<proteinExistence type="predicted"/>
<dbReference type="RefSeq" id="WP_272744575.1">
    <property type="nucleotide sequence ID" value="NZ_JAQQKV010000002.1"/>
</dbReference>
<dbReference type="PANTHER" id="PTHR35585:SF1">
    <property type="entry name" value="HHE DOMAIN PROTEIN (AFU_ORTHOLOGUE AFUA_4G00730)"/>
    <property type="match status" value="1"/>
</dbReference>
<sequence length="161" mass="18073">MTNKTPAKSALDIFTALIADHNKHRKLLDQIEAADKDARLEHFAAFALEAKAHAAAEEQALYSVMMANPDLTSKARHSVAEHKEIEDLIDEIAELDAGSKTWSEKFEELKHEYLHHIAEEEDEMFPAADEELTTSEERDMGAVFKDRKPKEKAAATVGEED</sequence>
<dbReference type="Gene3D" id="1.20.120.520">
    <property type="entry name" value="nmb1532 protein domain like"/>
    <property type="match status" value="1"/>
</dbReference>
<evidence type="ECO:0000313" key="3">
    <source>
        <dbReference type="EMBL" id="MDC7676229.1"/>
    </source>
</evidence>